<reference evidence="2 3" key="1">
    <citation type="submission" date="2023-01" db="EMBL/GenBank/DDBJ databases">
        <title>Analysis of 21 Apiospora genomes using comparative genomics revels a genus with tremendous synthesis potential of carbohydrate active enzymes and secondary metabolites.</title>
        <authorList>
            <person name="Sorensen T."/>
        </authorList>
    </citation>
    <scope>NUCLEOTIDE SEQUENCE [LARGE SCALE GENOMIC DNA]</scope>
    <source>
        <strain evidence="2 3">CBS 117206</strain>
    </source>
</reference>
<proteinExistence type="predicted"/>
<dbReference type="EMBL" id="JAQQWP010000008">
    <property type="protein sequence ID" value="KAK8105882.1"/>
    <property type="molecule type" value="Genomic_DNA"/>
</dbReference>
<dbReference type="InterPro" id="IPR029039">
    <property type="entry name" value="Flavoprotein-like_sf"/>
</dbReference>
<protein>
    <submittedName>
        <fullName evidence="2">S-adenosyl-L-methionine-dependent tRNA 4-demethylwyosine synthase</fullName>
    </submittedName>
</protein>
<dbReference type="SUPFAM" id="SSF52218">
    <property type="entry name" value="Flavoproteins"/>
    <property type="match status" value="1"/>
</dbReference>
<gene>
    <name evidence="2" type="ORF">PG999_009241</name>
</gene>
<keyword evidence="3" id="KW-1185">Reference proteome</keyword>
<accession>A0AAW0QIM6</accession>
<organism evidence="2 3">
    <name type="scientific">Apiospora kogelbergensis</name>
    <dbReference type="NCBI Taxonomy" id="1337665"/>
    <lineage>
        <taxon>Eukaryota</taxon>
        <taxon>Fungi</taxon>
        <taxon>Dikarya</taxon>
        <taxon>Ascomycota</taxon>
        <taxon>Pezizomycotina</taxon>
        <taxon>Sordariomycetes</taxon>
        <taxon>Xylariomycetidae</taxon>
        <taxon>Amphisphaeriales</taxon>
        <taxon>Apiosporaceae</taxon>
        <taxon>Apiospora</taxon>
    </lineage>
</organism>
<dbReference type="Gene3D" id="3.40.50.360">
    <property type="match status" value="1"/>
</dbReference>
<evidence type="ECO:0000313" key="2">
    <source>
        <dbReference type="EMBL" id="KAK8105882.1"/>
    </source>
</evidence>
<feature type="compositionally biased region" description="Basic and acidic residues" evidence="1">
    <location>
        <begin position="60"/>
        <end position="69"/>
    </location>
</feature>
<feature type="region of interest" description="Disordered" evidence="1">
    <location>
        <begin position="19"/>
        <end position="76"/>
    </location>
</feature>
<name>A0AAW0QIM6_9PEZI</name>
<dbReference type="Proteomes" id="UP001392437">
    <property type="component" value="Unassembled WGS sequence"/>
</dbReference>
<sequence length="207" mass="22896">MLLTQEREYSVAFRKVYEEPSSAPVGSLAEKKPIPVSAPAPASAPAPVSKSSPPNGPRRIKGEVRKADSKPLVAAESQERRPIQPLLFFSSLTGSTERLTKGLVEKIDSPTGKQGAEDEPSILPCRILDLADIDYDEYFLSPPKDSESPVDYVYLMVVPSYNIDTINDTFLEHLKETHNDFRIDTAPPVRTARLCCIRHWRSGGMAD</sequence>
<evidence type="ECO:0000256" key="1">
    <source>
        <dbReference type="SAM" id="MobiDB-lite"/>
    </source>
</evidence>
<evidence type="ECO:0000313" key="3">
    <source>
        <dbReference type="Proteomes" id="UP001392437"/>
    </source>
</evidence>
<comment type="caution">
    <text evidence="2">The sequence shown here is derived from an EMBL/GenBank/DDBJ whole genome shotgun (WGS) entry which is preliminary data.</text>
</comment>
<dbReference type="AlphaFoldDB" id="A0AAW0QIM6"/>